<gene>
    <name evidence="8" type="ORF">R5R35_003158</name>
</gene>
<evidence type="ECO:0000256" key="1">
    <source>
        <dbReference type="ARBA" id="ARBA00007623"/>
    </source>
</evidence>
<dbReference type="Pfam" id="PF00648">
    <property type="entry name" value="Peptidase_C2"/>
    <property type="match status" value="1"/>
</dbReference>
<dbReference type="InterPro" id="IPR036213">
    <property type="entry name" value="Calpain_III_sf"/>
</dbReference>
<dbReference type="InterPro" id="IPR022684">
    <property type="entry name" value="Calpain_cysteine_protease"/>
</dbReference>
<evidence type="ECO:0000256" key="6">
    <source>
        <dbReference type="PROSITE-ProRule" id="PRU00239"/>
    </source>
</evidence>
<comment type="similarity">
    <text evidence="1">Belongs to the peptidase C2 family.</text>
</comment>
<dbReference type="PRINTS" id="PR00704">
    <property type="entry name" value="CALPAIN"/>
</dbReference>
<dbReference type="GO" id="GO:0004198">
    <property type="term" value="F:calcium-dependent cysteine-type endopeptidase activity"/>
    <property type="evidence" value="ECO:0007669"/>
    <property type="project" value="InterPro"/>
</dbReference>
<feature type="active site" evidence="5 6">
    <location>
        <position position="62"/>
    </location>
</feature>
<evidence type="ECO:0000313" key="9">
    <source>
        <dbReference type="Proteomes" id="UP001378592"/>
    </source>
</evidence>
<evidence type="ECO:0000259" key="7">
    <source>
        <dbReference type="PROSITE" id="PS50203"/>
    </source>
</evidence>
<dbReference type="InterPro" id="IPR038765">
    <property type="entry name" value="Papain-like_cys_pep_sf"/>
</dbReference>
<dbReference type="AlphaFoldDB" id="A0AAN9VMK4"/>
<dbReference type="PANTHER" id="PTHR10183:SF379">
    <property type="entry name" value="CALPAIN-5"/>
    <property type="match status" value="1"/>
</dbReference>
<feature type="domain" description="Calpain catalytic" evidence="7">
    <location>
        <begin position="32"/>
        <end position="297"/>
    </location>
</feature>
<keyword evidence="2 6" id="KW-0645">Protease</keyword>
<accession>A0AAN9VMK4</accession>
<evidence type="ECO:0000256" key="2">
    <source>
        <dbReference type="ARBA" id="ARBA00022670"/>
    </source>
</evidence>
<feature type="active site" evidence="5 6">
    <location>
        <position position="240"/>
    </location>
</feature>
<keyword evidence="9" id="KW-1185">Reference proteome</keyword>
<dbReference type="SUPFAM" id="SSF49758">
    <property type="entry name" value="Calpain large subunit, middle domain (domain III)"/>
    <property type="match status" value="1"/>
</dbReference>
<evidence type="ECO:0000256" key="5">
    <source>
        <dbReference type="PIRSR" id="PIRSR622684-1"/>
    </source>
</evidence>
<dbReference type="Proteomes" id="UP001378592">
    <property type="component" value="Unassembled WGS sequence"/>
</dbReference>
<comment type="caution">
    <text evidence="8">The sequence shown here is derived from an EMBL/GenBank/DDBJ whole genome shotgun (WGS) entry which is preliminary data.</text>
</comment>
<dbReference type="InterPro" id="IPR001300">
    <property type="entry name" value="Peptidase_C2_calpain_cat"/>
</dbReference>
<reference evidence="8 9" key="1">
    <citation type="submission" date="2024-03" db="EMBL/GenBank/DDBJ databases">
        <title>The genome assembly and annotation of the cricket Gryllus longicercus Weissman &amp; Gray.</title>
        <authorList>
            <person name="Szrajer S."/>
            <person name="Gray D."/>
            <person name="Ylla G."/>
        </authorList>
    </citation>
    <scope>NUCLEOTIDE SEQUENCE [LARGE SCALE GENOMIC DNA]</scope>
    <source>
        <strain evidence="8">DAG 2021-001</strain>
        <tissue evidence="8">Whole body minus gut</tissue>
    </source>
</reference>
<organism evidence="8 9">
    <name type="scientific">Gryllus longicercus</name>
    <dbReference type="NCBI Taxonomy" id="2509291"/>
    <lineage>
        <taxon>Eukaryota</taxon>
        <taxon>Metazoa</taxon>
        <taxon>Ecdysozoa</taxon>
        <taxon>Arthropoda</taxon>
        <taxon>Hexapoda</taxon>
        <taxon>Insecta</taxon>
        <taxon>Pterygota</taxon>
        <taxon>Neoptera</taxon>
        <taxon>Polyneoptera</taxon>
        <taxon>Orthoptera</taxon>
        <taxon>Ensifera</taxon>
        <taxon>Gryllidea</taxon>
        <taxon>Grylloidea</taxon>
        <taxon>Gryllidae</taxon>
        <taxon>Gryllinae</taxon>
        <taxon>Gryllus</taxon>
    </lineage>
</organism>
<keyword evidence="4 6" id="KW-0788">Thiol protease</keyword>
<dbReference type="EMBL" id="JAZDUA010000138">
    <property type="protein sequence ID" value="KAK7866738.1"/>
    <property type="molecule type" value="Genomic_DNA"/>
</dbReference>
<evidence type="ECO:0000256" key="3">
    <source>
        <dbReference type="ARBA" id="ARBA00022801"/>
    </source>
</evidence>
<dbReference type="InterPro" id="IPR022682">
    <property type="entry name" value="Calpain_domain_III"/>
</dbReference>
<feature type="active site" evidence="5 6">
    <location>
        <position position="216"/>
    </location>
</feature>
<dbReference type="Gene3D" id="3.90.70.10">
    <property type="entry name" value="Cysteine proteinases"/>
    <property type="match status" value="1"/>
</dbReference>
<dbReference type="PANTHER" id="PTHR10183">
    <property type="entry name" value="CALPAIN"/>
    <property type="match status" value="1"/>
</dbReference>
<dbReference type="SUPFAM" id="SSF54001">
    <property type="entry name" value="Cysteine proteinases"/>
    <property type="match status" value="1"/>
</dbReference>
<evidence type="ECO:0000313" key="8">
    <source>
        <dbReference type="EMBL" id="KAK7866738.1"/>
    </source>
</evidence>
<dbReference type="GO" id="GO:0005737">
    <property type="term" value="C:cytoplasm"/>
    <property type="evidence" value="ECO:0007669"/>
    <property type="project" value="TreeGrafter"/>
</dbReference>
<evidence type="ECO:0000256" key="4">
    <source>
        <dbReference type="ARBA" id="ARBA00022807"/>
    </source>
</evidence>
<protein>
    <recommendedName>
        <fullName evidence="7">Calpain catalytic domain-containing protein</fullName>
    </recommendedName>
</protein>
<dbReference type="CDD" id="cd00044">
    <property type="entry name" value="CysPc"/>
    <property type="match status" value="1"/>
</dbReference>
<sequence>MPLKEEETEEMQALVAEQKYVDEDFPPPEERWMRPHELVENPKMFVDGPSHMDIIQENLGDCWFLAVATVVAQHPDLIYQVIPADQPLNGKDYKGILIFRFWNVGKWTRVYIDDRLAVTKNKHLVYGKCTRKNEFWLPLLEKAFAKFHGGYHKIQGGYCDQAFLCLTGYICHQLFFEPSMSEKELFGIFTREVQNNSLIAVGAPEGDRKQGIPGRHAYSVTGVYTVRAGDNIVRLVRVRNPWGARATTVEWKGAFSDNDPKWTGVDKETRKKLEYLKSQDGQFFMRMSNFLKHFPMIWFASPFPDFGDNYQTTPLQTYLISSSWDADISTEDDFGREVFLKSPQYSLTIGESDQQKVNGEEENEIAPTYDVVIEVAQEQNRKEFGHQQYGICILVMKVGGKFPRKFTAETMEDFQFFKGSEEPERSSSVTSKLKLDSGEYLLIPAVMQTYKSRQFLMRIYSRKPIKVAAIERQ</sequence>
<dbReference type="GO" id="GO:0006508">
    <property type="term" value="P:proteolysis"/>
    <property type="evidence" value="ECO:0007669"/>
    <property type="project" value="UniProtKB-KW"/>
</dbReference>
<dbReference type="PROSITE" id="PS50203">
    <property type="entry name" value="CALPAIN_CAT"/>
    <property type="match status" value="1"/>
</dbReference>
<dbReference type="SMART" id="SM00230">
    <property type="entry name" value="CysPc"/>
    <property type="match status" value="1"/>
</dbReference>
<dbReference type="Gene3D" id="2.60.120.380">
    <property type="match status" value="1"/>
</dbReference>
<dbReference type="Pfam" id="PF01067">
    <property type="entry name" value="Calpain_III"/>
    <property type="match status" value="1"/>
</dbReference>
<proteinExistence type="inferred from homology"/>
<keyword evidence="3 6" id="KW-0378">Hydrolase</keyword>
<name>A0AAN9VMK4_9ORTH</name>